<dbReference type="EMBL" id="JAOZYB010000084">
    <property type="protein sequence ID" value="MEB3961258.1"/>
    <property type="molecule type" value="Genomic_DNA"/>
</dbReference>
<accession>A0ABU6C9F6</accession>
<comment type="caution">
    <text evidence="1">The sequence shown here is derived from an EMBL/GenBank/DDBJ whole genome shotgun (WGS) entry which is preliminary data.</text>
</comment>
<proteinExistence type="predicted"/>
<dbReference type="RefSeq" id="WP_324768503.1">
    <property type="nucleotide sequence ID" value="NZ_BAAATS010000073.1"/>
</dbReference>
<dbReference type="SUPFAM" id="SSF51735">
    <property type="entry name" value="NAD(P)-binding Rossmann-fold domains"/>
    <property type="match status" value="1"/>
</dbReference>
<gene>
    <name evidence="1" type="ORF">OKJ48_13515</name>
</gene>
<organism evidence="1 2">
    <name type="scientific">Streptomyces kunmingensis</name>
    <dbReference type="NCBI Taxonomy" id="68225"/>
    <lineage>
        <taxon>Bacteria</taxon>
        <taxon>Bacillati</taxon>
        <taxon>Actinomycetota</taxon>
        <taxon>Actinomycetes</taxon>
        <taxon>Kitasatosporales</taxon>
        <taxon>Streptomycetaceae</taxon>
        <taxon>Streptomyces</taxon>
    </lineage>
</organism>
<dbReference type="InterPro" id="IPR001557">
    <property type="entry name" value="L-lactate/malate_DH"/>
</dbReference>
<keyword evidence="2" id="KW-1185">Reference proteome</keyword>
<evidence type="ECO:0008006" key="3">
    <source>
        <dbReference type="Google" id="ProtNLM"/>
    </source>
</evidence>
<name>A0ABU6C9F6_9ACTN</name>
<evidence type="ECO:0000313" key="2">
    <source>
        <dbReference type="Proteomes" id="UP001352223"/>
    </source>
</evidence>
<protein>
    <recommendedName>
        <fullName evidence="3">Pyrroline-5-carboxylate reductase catalytic N-terminal domain-containing protein</fullName>
    </recommendedName>
</protein>
<sequence length="173" mass="17654">MTGVYVEAIGLVGASAVGQAMATALCTAGLSERLLIASRIVGQAHALVADLDDLRVAAGTPTRPQVSSATGMHACRAIVIAVRASFINTARADVRMAGAAATAPTVVRLAHQLRGYAGTVLVVTSPVDLITRLFAETLGARGWSASALIAIAPATATFWPATSGCRRPWSAAM</sequence>
<dbReference type="Gene3D" id="3.40.50.720">
    <property type="entry name" value="NAD(P)-binding Rossmann-like Domain"/>
    <property type="match status" value="1"/>
</dbReference>
<reference evidence="1 2" key="1">
    <citation type="submission" date="2022-10" db="EMBL/GenBank/DDBJ databases">
        <authorList>
            <person name="Xie J."/>
            <person name="Shen N."/>
        </authorList>
    </citation>
    <scope>NUCLEOTIDE SEQUENCE [LARGE SCALE GENOMIC DNA]</scope>
    <source>
        <strain evidence="1 2">DSM 41681</strain>
    </source>
</reference>
<evidence type="ECO:0000313" key="1">
    <source>
        <dbReference type="EMBL" id="MEB3961258.1"/>
    </source>
</evidence>
<dbReference type="PRINTS" id="PR00086">
    <property type="entry name" value="LLDHDRGNASE"/>
</dbReference>
<dbReference type="InterPro" id="IPR036291">
    <property type="entry name" value="NAD(P)-bd_dom_sf"/>
</dbReference>
<dbReference type="Proteomes" id="UP001352223">
    <property type="component" value="Unassembled WGS sequence"/>
</dbReference>